<feature type="region of interest" description="Disordered" evidence="1">
    <location>
        <begin position="963"/>
        <end position="1122"/>
    </location>
</feature>
<feature type="region of interest" description="Disordered" evidence="1">
    <location>
        <begin position="730"/>
        <end position="931"/>
    </location>
</feature>
<organism evidence="2 3">
    <name type="scientific">Drosophila virilis</name>
    <name type="common">Fruit fly</name>
    <dbReference type="NCBI Taxonomy" id="7244"/>
    <lineage>
        <taxon>Eukaryota</taxon>
        <taxon>Metazoa</taxon>
        <taxon>Ecdysozoa</taxon>
        <taxon>Arthropoda</taxon>
        <taxon>Hexapoda</taxon>
        <taxon>Insecta</taxon>
        <taxon>Pterygota</taxon>
        <taxon>Neoptera</taxon>
        <taxon>Endopterygota</taxon>
        <taxon>Diptera</taxon>
        <taxon>Brachycera</taxon>
        <taxon>Muscomorpha</taxon>
        <taxon>Ephydroidea</taxon>
        <taxon>Drosophilidae</taxon>
        <taxon>Drosophila</taxon>
    </lineage>
</organism>
<feature type="compositionally biased region" description="Polar residues" evidence="1">
    <location>
        <begin position="988"/>
        <end position="1005"/>
    </location>
</feature>
<dbReference type="Proteomes" id="UP000008792">
    <property type="component" value="Unassembled WGS sequence"/>
</dbReference>
<dbReference type="InParanoid" id="B4M4N8"/>
<feature type="region of interest" description="Disordered" evidence="1">
    <location>
        <begin position="241"/>
        <end position="264"/>
    </location>
</feature>
<feature type="compositionally biased region" description="Polar residues" evidence="1">
    <location>
        <begin position="377"/>
        <end position="386"/>
    </location>
</feature>
<dbReference type="Gene3D" id="2.60.120.10">
    <property type="entry name" value="Jelly Rolls"/>
    <property type="match status" value="1"/>
</dbReference>
<protein>
    <submittedName>
        <fullName evidence="2">Uncharacterized protein</fullName>
    </submittedName>
</protein>
<dbReference type="STRING" id="7244.B4M4N8"/>
<sequence>MPKISDNTMRELEDILNESETYADRLAAFLKQKTAPKPQSNTPFVLGDLDITFDFDVDLVKLPPKSQPAAAKETAAAKEQPLREITNQPPTAAEPKAQPEASLVLNRPENAAPPTPPAPKSPITSPRKSTSRRSGVHVPGSDRLRRVAIHRRSRSCGRRDLLKEFNNASSNDSDFLPTVNSTPASEKQTPAGPEQPTQREASVAPAVLQNDEHSTMLASQHCTTPDRSAVKGRTYTVEVGPEPGQLLLSPSRSSSSYNLRTQRSTSNSIYNTSLRQTGVRMARTREQAAMSAAKLELLAQDTPPRITLPHTQPEPEYIVPETQSQPMQHMLQNMSSNAMVAPFVVMPMATMLTLSSKPAAAHVDVAAQVETPVATMASRSMQTSRSPPALQDDIMTDDESADERQASGAPLNLAPAGDKTTRQRNLRKREQRVESSVQLLDLHRSCTRNSRQRGKNMQRQTVLNKPSQPAINGEQFAIELARMSNYEIMDLRKRNSLGRQRPVNGHREQPTEQQLVLDQHIEWEILRRNLAEPNEQAGPSPRTNTTATTVPASENESLSAASSISSPAPPPMGFRDSTMLESHQDSSRQHQRRSRLRRRETLMQTFEAASISPATPPAEFRNSSIQVLYHQKTTRQQQPLRRLRSRHRELSTSEEYELQTVCTPPAQFRKSKSRQRKQQQLLERVLATPPLAFNDVPVTDAEEELQLQQLQLMPPAEFNSQIDKLIEQAPTTQPSTLEETMTSEQPSTSRAAQKSLRLNTSRQEKQQKEKERQLKQIQHSEEESQQPERQKERKEAEKLPQEMEQSKQQQEKKHAKQQKEEQQKEKLLLDQQKKEKHQQEQQQKEQQQETHQQEQLQVQQETAIQEQQQAQQPPLSDDVFKKPTAPAPRAKRNQKSNLERQLSNLRINLANETLPSDGTEDEADANTTGVRRSRRGQVQLCNTWVHTISDPFRFMRKTFESPLKTAASKPKKQTAAASGNSLMKRPPLSSSTPRNAAATPNSSTSGKRKRAPLQHQNSESTDADAISGISRLSGIIEQEEADDGPVAQPAEPKRRGRKKRTPAVDSAKQSNETTKAKKGSKKKQDNDTVAQTEEQEITIPDLNQTPDLPPVSPLHNQSNEQSSETLMAWLCGDRDVLPDTTEVSEIKTDSMTVSRAANLHFSKIDGIEYAFYHTDDLYSMGYMRFQPLQQRGLKRAKTNTLRFVALHGQFGFEIINPDSKESYQDILYTGDTIEIRKGSRYNIKNRLDKVSVIMVFRNGI</sequence>
<gene>
    <name evidence="2" type="primary">Dvir\GJ10201</name>
    <name evidence="2" type="ORF">Dvir_GJ10201</name>
</gene>
<dbReference type="HOGENOM" id="CLU_258159_0_0_1"/>
<feature type="compositionally biased region" description="Basic and acidic residues" evidence="1">
    <location>
        <begin position="762"/>
        <end position="852"/>
    </location>
</feature>
<dbReference type="EMBL" id="CH940652">
    <property type="protein sequence ID" value="EDW59599.2"/>
    <property type="molecule type" value="Genomic_DNA"/>
</dbReference>
<feature type="compositionally biased region" description="Pro residues" evidence="1">
    <location>
        <begin position="111"/>
        <end position="120"/>
    </location>
</feature>
<evidence type="ECO:0000313" key="2">
    <source>
        <dbReference type="EMBL" id="EDW59599.2"/>
    </source>
</evidence>
<dbReference type="InterPro" id="IPR014710">
    <property type="entry name" value="RmlC-like_jellyroll"/>
</dbReference>
<keyword evidence="3" id="KW-1185">Reference proteome</keyword>
<feature type="region of interest" description="Disordered" evidence="1">
    <location>
        <begin position="165"/>
        <end position="204"/>
    </location>
</feature>
<feature type="compositionally biased region" description="Polar residues" evidence="1">
    <location>
        <begin position="166"/>
        <end position="188"/>
    </location>
</feature>
<evidence type="ECO:0000256" key="1">
    <source>
        <dbReference type="SAM" id="MobiDB-lite"/>
    </source>
</evidence>
<reference evidence="2 3" key="1">
    <citation type="journal article" date="2007" name="Nature">
        <title>Evolution of genes and genomes on the Drosophila phylogeny.</title>
        <authorList>
            <consortium name="Drosophila 12 Genomes Consortium"/>
            <person name="Clark A.G."/>
            <person name="Eisen M.B."/>
            <person name="Smith D.R."/>
            <person name="Bergman C.M."/>
            <person name="Oliver B."/>
            <person name="Markow T.A."/>
            <person name="Kaufman T.C."/>
            <person name="Kellis M."/>
            <person name="Gelbart W."/>
            <person name="Iyer V.N."/>
            <person name="Pollard D.A."/>
            <person name="Sackton T.B."/>
            <person name="Larracuente A.M."/>
            <person name="Singh N.D."/>
            <person name="Abad J.P."/>
            <person name="Abt D.N."/>
            <person name="Adryan B."/>
            <person name="Aguade M."/>
            <person name="Akashi H."/>
            <person name="Anderson W.W."/>
            <person name="Aquadro C.F."/>
            <person name="Ardell D.H."/>
            <person name="Arguello R."/>
            <person name="Artieri C.G."/>
            <person name="Barbash D.A."/>
            <person name="Barker D."/>
            <person name="Barsanti P."/>
            <person name="Batterham P."/>
            <person name="Batzoglou S."/>
            <person name="Begun D."/>
            <person name="Bhutkar A."/>
            <person name="Blanco E."/>
            <person name="Bosak S.A."/>
            <person name="Bradley R.K."/>
            <person name="Brand A.D."/>
            <person name="Brent M.R."/>
            <person name="Brooks A.N."/>
            <person name="Brown R.H."/>
            <person name="Butlin R.K."/>
            <person name="Caggese C."/>
            <person name="Calvi B.R."/>
            <person name="Bernardo de Carvalho A."/>
            <person name="Caspi A."/>
            <person name="Castrezana S."/>
            <person name="Celniker S.E."/>
            <person name="Chang J.L."/>
            <person name="Chapple C."/>
            <person name="Chatterji S."/>
            <person name="Chinwalla A."/>
            <person name="Civetta A."/>
            <person name="Clifton S.W."/>
            <person name="Comeron J.M."/>
            <person name="Costello J.C."/>
            <person name="Coyne J.A."/>
            <person name="Daub J."/>
            <person name="David R.G."/>
            <person name="Delcher A.L."/>
            <person name="Delehaunty K."/>
            <person name="Do C.B."/>
            <person name="Ebling H."/>
            <person name="Edwards K."/>
            <person name="Eickbush T."/>
            <person name="Evans J.D."/>
            <person name="Filipski A."/>
            <person name="Findeiss S."/>
            <person name="Freyhult E."/>
            <person name="Fulton L."/>
            <person name="Fulton R."/>
            <person name="Garcia A.C."/>
            <person name="Gardiner A."/>
            <person name="Garfield D.A."/>
            <person name="Garvin B.E."/>
            <person name="Gibson G."/>
            <person name="Gilbert D."/>
            <person name="Gnerre S."/>
            <person name="Godfrey J."/>
            <person name="Good R."/>
            <person name="Gotea V."/>
            <person name="Gravely B."/>
            <person name="Greenberg A.J."/>
            <person name="Griffiths-Jones S."/>
            <person name="Gross S."/>
            <person name="Guigo R."/>
            <person name="Gustafson E.A."/>
            <person name="Haerty W."/>
            <person name="Hahn M.W."/>
            <person name="Halligan D.L."/>
            <person name="Halpern A.L."/>
            <person name="Halter G.M."/>
            <person name="Han M.V."/>
            <person name="Heger A."/>
            <person name="Hillier L."/>
            <person name="Hinrichs A.S."/>
            <person name="Holmes I."/>
            <person name="Hoskins R.A."/>
            <person name="Hubisz M.J."/>
            <person name="Hultmark D."/>
            <person name="Huntley M.A."/>
            <person name="Jaffe D.B."/>
            <person name="Jagadeeshan S."/>
            <person name="Jeck W.R."/>
            <person name="Johnson J."/>
            <person name="Jones C.D."/>
            <person name="Jordan W.C."/>
            <person name="Karpen G.H."/>
            <person name="Kataoka E."/>
            <person name="Keightley P.D."/>
            <person name="Kheradpour P."/>
            <person name="Kirkness E.F."/>
            <person name="Koerich L.B."/>
            <person name="Kristiansen K."/>
            <person name="Kudrna D."/>
            <person name="Kulathinal R.J."/>
            <person name="Kumar S."/>
            <person name="Kwok R."/>
            <person name="Lander E."/>
            <person name="Langley C.H."/>
            <person name="Lapoint R."/>
            <person name="Lazzaro B.P."/>
            <person name="Lee S.J."/>
            <person name="Levesque L."/>
            <person name="Li R."/>
            <person name="Lin C.F."/>
            <person name="Lin M.F."/>
            <person name="Lindblad-Toh K."/>
            <person name="Llopart A."/>
            <person name="Long M."/>
            <person name="Low L."/>
            <person name="Lozovsky E."/>
            <person name="Lu J."/>
            <person name="Luo M."/>
            <person name="Machado C.A."/>
            <person name="Makalowski W."/>
            <person name="Marzo M."/>
            <person name="Matsuda M."/>
            <person name="Matzkin L."/>
            <person name="McAllister B."/>
            <person name="McBride C.S."/>
            <person name="McKernan B."/>
            <person name="McKernan K."/>
            <person name="Mendez-Lago M."/>
            <person name="Minx P."/>
            <person name="Mollenhauer M.U."/>
            <person name="Montooth K."/>
            <person name="Mount S.M."/>
            <person name="Mu X."/>
            <person name="Myers E."/>
            <person name="Negre B."/>
            <person name="Newfeld S."/>
            <person name="Nielsen R."/>
            <person name="Noor M.A."/>
            <person name="O'Grady P."/>
            <person name="Pachter L."/>
            <person name="Papaceit M."/>
            <person name="Parisi M.J."/>
            <person name="Parisi M."/>
            <person name="Parts L."/>
            <person name="Pedersen J.S."/>
            <person name="Pesole G."/>
            <person name="Phillippy A.M."/>
            <person name="Ponting C.P."/>
            <person name="Pop M."/>
            <person name="Porcelli D."/>
            <person name="Powell J.R."/>
            <person name="Prohaska S."/>
            <person name="Pruitt K."/>
            <person name="Puig M."/>
            <person name="Quesneville H."/>
            <person name="Ram K.R."/>
            <person name="Rand D."/>
            <person name="Rasmussen M.D."/>
            <person name="Reed L.K."/>
            <person name="Reenan R."/>
            <person name="Reily A."/>
            <person name="Remington K.A."/>
            <person name="Rieger T.T."/>
            <person name="Ritchie M.G."/>
            <person name="Robin C."/>
            <person name="Rogers Y.H."/>
            <person name="Rohde C."/>
            <person name="Rozas J."/>
            <person name="Rubenfield M.J."/>
            <person name="Ruiz A."/>
            <person name="Russo S."/>
            <person name="Salzberg S.L."/>
            <person name="Sanchez-Gracia A."/>
            <person name="Saranga D.J."/>
            <person name="Sato H."/>
            <person name="Schaeffer S.W."/>
            <person name="Schatz M.C."/>
            <person name="Schlenke T."/>
            <person name="Schwartz R."/>
            <person name="Segarra C."/>
            <person name="Singh R.S."/>
            <person name="Sirot L."/>
            <person name="Sirota M."/>
            <person name="Sisneros N.B."/>
            <person name="Smith C.D."/>
            <person name="Smith T.F."/>
            <person name="Spieth J."/>
            <person name="Stage D.E."/>
            <person name="Stark A."/>
            <person name="Stephan W."/>
            <person name="Strausberg R.L."/>
            <person name="Strempel S."/>
            <person name="Sturgill D."/>
            <person name="Sutton G."/>
            <person name="Sutton G.G."/>
            <person name="Tao W."/>
            <person name="Teichmann S."/>
            <person name="Tobari Y.N."/>
            <person name="Tomimura Y."/>
            <person name="Tsolas J.M."/>
            <person name="Valente V.L."/>
            <person name="Venter E."/>
            <person name="Venter J.C."/>
            <person name="Vicario S."/>
            <person name="Vieira F.G."/>
            <person name="Vilella A.J."/>
            <person name="Villasante A."/>
            <person name="Walenz B."/>
            <person name="Wang J."/>
            <person name="Wasserman M."/>
            <person name="Watts T."/>
            <person name="Wilson D."/>
            <person name="Wilson R.K."/>
            <person name="Wing R.A."/>
            <person name="Wolfner M.F."/>
            <person name="Wong A."/>
            <person name="Wong G.K."/>
            <person name="Wu C.I."/>
            <person name="Wu G."/>
            <person name="Yamamoto D."/>
            <person name="Yang H.P."/>
            <person name="Yang S.P."/>
            <person name="Yorke J.A."/>
            <person name="Yoshida K."/>
            <person name="Zdobnov E."/>
            <person name="Zhang P."/>
            <person name="Zhang Y."/>
            <person name="Zimin A.V."/>
            <person name="Baldwin J."/>
            <person name="Abdouelleil A."/>
            <person name="Abdulkadir J."/>
            <person name="Abebe A."/>
            <person name="Abera B."/>
            <person name="Abreu J."/>
            <person name="Acer S.C."/>
            <person name="Aftuck L."/>
            <person name="Alexander A."/>
            <person name="An P."/>
            <person name="Anderson E."/>
            <person name="Anderson S."/>
            <person name="Arachi H."/>
            <person name="Azer M."/>
            <person name="Bachantsang P."/>
            <person name="Barry A."/>
            <person name="Bayul T."/>
            <person name="Berlin A."/>
            <person name="Bessette D."/>
            <person name="Bloom T."/>
            <person name="Blye J."/>
            <person name="Boguslavskiy L."/>
            <person name="Bonnet C."/>
            <person name="Boukhgalter B."/>
            <person name="Bourzgui I."/>
            <person name="Brown A."/>
            <person name="Cahill P."/>
            <person name="Channer S."/>
            <person name="Cheshatsang Y."/>
            <person name="Chuda L."/>
            <person name="Citroen M."/>
            <person name="Collymore A."/>
            <person name="Cooke P."/>
            <person name="Costello M."/>
            <person name="D'Aco K."/>
            <person name="Daza R."/>
            <person name="De Haan G."/>
            <person name="DeGray S."/>
            <person name="DeMaso C."/>
            <person name="Dhargay N."/>
            <person name="Dooley K."/>
            <person name="Dooley E."/>
            <person name="Doricent M."/>
            <person name="Dorje P."/>
            <person name="Dorjee K."/>
            <person name="Dupes A."/>
            <person name="Elong R."/>
            <person name="Falk J."/>
            <person name="Farina A."/>
            <person name="Faro S."/>
            <person name="Ferguson D."/>
            <person name="Fisher S."/>
            <person name="Foley C.D."/>
            <person name="Franke A."/>
            <person name="Friedrich D."/>
            <person name="Gadbois L."/>
            <person name="Gearin G."/>
            <person name="Gearin C.R."/>
            <person name="Giannoukos G."/>
            <person name="Goode T."/>
            <person name="Graham J."/>
            <person name="Grandbois E."/>
            <person name="Grewal S."/>
            <person name="Gyaltsen K."/>
            <person name="Hafez N."/>
            <person name="Hagos B."/>
            <person name="Hall J."/>
            <person name="Henson C."/>
            <person name="Hollinger A."/>
            <person name="Honan T."/>
            <person name="Huard M.D."/>
            <person name="Hughes L."/>
            <person name="Hurhula B."/>
            <person name="Husby M.E."/>
            <person name="Kamat A."/>
            <person name="Kanga B."/>
            <person name="Kashin S."/>
            <person name="Khazanovich D."/>
            <person name="Kisner P."/>
            <person name="Lance K."/>
            <person name="Lara M."/>
            <person name="Lee W."/>
            <person name="Lennon N."/>
            <person name="Letendre F."/>
            <person name="LeVine R."/>
            <person name="Lipovsky A."/>
            <person name="Liu X."/>
            <person name="Liu J."/>
            <person name="Liu S."/>
            <person name="Lokyitsang T."/>
            <person name="Lokyitsang Y."/>
            <person name="Lubonja R."/>
            <person name="Lui A."/>
            <person name="MacDonald P."/>
            <person name="Magnisalis V."/>
            <person name="Maru K."/>
            <person name="Matthews C."/>
            <person name="McCusker W."/>
            <person name="McDonough S."/>
            <person name="Mehta T."/>
            <person name="Meldrim J."/>
            <person name="Meneus L."/>
            <person name="Mihai O."/>
            <person name="Mihalev A."/>
            <person name="Mihova T."/>
            <person name="Mittelman R."/>
            <person name="Mlenga V."/>
            <person name="Montmayeur A."/>
            <person name="Mulrain L."/>
            <person name="Navidi A."/>
            <person name="Naylor J."/>
            <person name="Negash T."/>
            <person name="Nguyen T."/>
            <person name="Nguyen N."/>
            <person name="Nicol R."/>
            <person name="Norbu C."/>
            <person name="Norbu N."/>
            <person name="Novod N."/>
            <person name="O'Neill B."/>
            <person name="Osman S."/>
            <person name="Markiewicz E."/>
            <person name="Oyono O.L."/>
            <person name="Patti C."/>
            <person name="Phunkhang P."/>
            <person name="Pierre F."/>
            <person name="Priest M."/>
            <person name="Raghuraman S."/>
            <person name="Rege F."/>
            <person name="Reyes R."/>
            <person name="Rise C."/>
            <person name="Rogov P."/>
            <person name="Ross K."/>
            <person name="Ryan E."/>
            <person name="Settipalli S."/>
            <person name="Shea T."/>
            <person name="Sherpa N."/>
            <person name="Shi L."/>
            <person name="Shih D."/>
            <person name="Sparrow T."/>
            <person name="Spaulding J."/>
            <person name="Stalker J."/>
            <person name="Stange-Thomann N."/>
            <person name="Stavropoulos S."/>
            <person name="Stone C."/>
            <person name="Strader C."/>
            <person name="Tesfaye S."/>
            <person name="Thomson T."/>
            <person name="Thoulutsang Y."/>
            <person name="Thoulutsang D."/>
            <person name="Topham K."/>
            <person name="Topping I."/>
            <person name="Tsamla T."/>
            <person name="Vassiliev H."/>
            <person name="Vo A."/>
            <person name="Wangchuk T."/>
            <person name="Wangdi T."/>
            <person name="Weiand M."/>
            <person name="Wilkinson J."/>
            <person name="Wilson A."/>
            <person name="Yadav S."/>
            <person name="Young G."/>
            <person name="Yu Q."/>
            <person name="Zembek L."/>
            <person name="Zhong D."/>
            <person name="Zimmer A."/>
            <person name="Zwirko Z."/>
            <person name="Jaffe D.B."/>
            <person name="Alvarez P."/>
            <person name="Brockman W."/>
            <person name="Butler J."/>
            <person name="Chin C."/>
            <person name="Gnerre S."/>
            <person name="Grabherr M."/>
            <person name="Kleber M."/>
            <person name="Mauceli E."/>
            <person name="MacCallum I."/>
        </authorList>
    </citation>
    <scope>NUCLEOTIDE SEQUENCE [LARGE SCALE GENOMIC DNA]</scope>
    <source>
        <strain evidence="3">Tucson 15010-1051.87</strain>
    </source>
</reference>
<feature type="compositionally biased region" description="Low complexity" evidence="1">
    <location>
        <begin position="853"/>
        <end position="872"/>
    </location>
</feature>
<feature type="compositionally biased region" description="Polar residues" evidence="1">
    <location>
        <begin position="541"/>
        <end position="550"/>
    </location>
</feature>
<feature type="region of interest" description="Disordered" evidence="1">
    <location>
        <begin position="63"/>
        <end position="151"/>
    </location>
</feature>
<proteinExistence type="predicted"/>
<dbReference type="OrthoDB" id="7872933at2759"/>
<name>B4M4N8_DROVI</name>
<feature type="compositionally biased region" description="Low complexity" evidence="1">
    <location>
        <begin position="246"/>
        <end position="256"/>
    </location>
</feature>
<feature type="compositionally biased region" description="Polar residues" evidence="1">
    <location>
        <begin position="730"/>
        <end position="761"/>
    </location>
</feature>
<feature type="compositionally biased region" description="Low complexity" evidence="1">
    <location>
        <begin position="69"/>
        <end position="79"/>
    </location>
</feature>
<feature type="compositionally biased region" description="Low complexity" evidence="1">
    <location>
        <begin position="551"/>
        <end position="566"/>
    </location>
</feature>
<feature type="region of interest" description="Disordered" evidence="1">
    <location>
        <begin position="532"/>
        <end position="596"/>
    </location>
</feature>
<accession>B4M4N8</accession>
<dbReference type="AlphaFoldDB" id="B4M4N8"/>
<evidence type="ECO:0000313" key="3">
    <source>
        <dbReference type="Proteomes" id="UP000008792"/>
    </source>
</evidence>
<feature type="region of interest" description="Disordered" evidence="1">
    <location>
        <begin position="376"/>
        <end position="437"/>
    </location>
</feature>
<dbReference type="KEGG" id="dvi:6632984"/>
<dbReference type="eggNOG" id="KOG4615">
    <property type="taxonomic scope" value="Eukaryota"/>
</dbReference>
<feature type="compositionally biased region" description="Polar residues" evidence="1">
    <location>
        <begin position="895"/>
        <end position="916"/>
    </location>
</feature>